<keyword evidence="2" id="KW-0732">Signal</keyword>
<feature type="region of interest" description="Disordered" evidence="1">
    <location>
        <begin position="27"/>
        <end position="52"/>
    </location>
</feature>
<dbReference type="KEGG" id="abac:LuPra_02452"/>
<feature type="signal peptide" evidence="2">
    <location>
        <begin position="1"/>
        <end position="25"/>
    </location>
</feature>
<evidence type="ECO:0000313" key="3">
    <source>
        <dbReference type="EMBL" id="AMY09239.1"/>
    </source>
</evidence>
<organism evidence="3 4">
    <name type="scientific">Luteitalea pratensis</name>
    <dbReference type="NCBI Taxonomy" id="1855912"/>
    <lineage>
        <taxon>Bacteria</taxon>
        <taxon>Pseudomonadati</taxon>
        <taxon>Acidobacteriota</taxon>
        <taxon>Vicinamibacteria</taxon>
        <taxon>Vicinamibacterales</taxon>
        <taxon>Vicinamibacteraceae</taxon>
        <taxon>Luteitalea</taxon>
    </lineage>
</organism>
<feature type="chain" id="PRO_5007511718" evidence="2">
    <location>
        <begin position="26"/>
        <end position="90"/>
    </location>
</feature>
<dbReference type="AlphaFoldDB" id="A0A143PNA0"/>
<protein>
    <submittedName>
        <fullName evidence="3">Uncharacterized protein</fullName>
    </submittedName>
</protein>
<proteinExistence type="predicted"/>
<dbReference type="Proteomes" id="UP000076079">
    <property type="component" value="Chromosome"/>
</dbReference>
<reference evidence="4" key="2">
    <citation type="submission" date="2016-04" db="EMBL/GenBank/DDBJ databases">
        <title>First Complete Genome Sequence of a Subdivision 6 Acidobacterium.</title>
        <authorList>
            <person name="Huang S."/>
            <person name="Vieira S."/>
            <person name="Bunk B."/>
            <person name="Riedel T."/>
            <person name="Sproeer C."/>
            <person name="Overmann J."/>
        </authorList>
    </citation>
    <scope>NUCLEOTIDE SEQUENCE [LARGE SCALE GENOMIC DNA]</scope>
    <source>
        <strain evidence="4">DSM 100886 HEG_-6_39</strain>
    </source>
</reference>
<evidence type="ECO:0000313" key="4">
    <source>
        <dbReference type="Proteomes" id="UP000076079"/>
    </source>
</evidence>
<reference evidence="3 4" key="1">
    <citation type="journal article" date="2016" name="Genome Announc.">
        <title>First Complete Genome Sequence of a Subdivision 6 Acidobacterium Strain.</title>
        <authorList>
            <person name="Huang S."/>
            <person name="Vieira S."/>
            <person name="Bunk B."/>
            <person name="Riedel T."/>
            <person name="Sproer C."/>
            <person name="Overmann J."/>
        </authorList>
    </citation>
    <scope>NUCLEOTIDE SEQUENCE [LARGE SCALE GENOMIC DNA]</scope>
    <source>
        <strain evidence="4">DSM 100886 HEG_-6_39</strain>
    </source>
</reference>
<accession>A0A143PNA0</accession>
<keyword evidence="4" id="KW-1185">Reference proteome</keyword>
<gene>
    <name evidence="3" type="ORF">LuPra_02452</name>
</gene>
<evidence type="ECO:0000256" key="2">
    <source>
        <dbReference type="SAM" id="SignalP"/>
    </source>
</evidence>
<dbReference type="STRING" id="1855912.LuPra_02452"/>
<dbReference type="EMBL" id="CP015136">
    <property type="protein sequence ID" value="AMY09239.1"/>
    <property type="molecule type" value="Genomic_DNA"/>
</dbReference>
<sequence precursor="true">MHSRIEVAAAFALILVMLAVPTAFAQPAGAPSGQPGLAGAGVPVRSPEVTPDGTTTFRLSAPQATSVLVRNTSGGFADLAWRQRGRDDQG</sequence>
<name>A0A143PNA0_LUTPR</name>
<dbReference type="RefSeq" id="WP_157899067.1">
    <property type="nucleotide sequence ID" value="NZ_CP015136.1"/>
</dbReference>
<evidence type="ECO:0000256" key="1">
    <source>
        <dbReference type="SAM" id="MobiDB-lite"/>
    </source>
</evidence>